<reference evidence="1" key="1">
    <citation type="journal article" date="2014" name="Int. J. Syst. Evol. Microbiol.">
        <title>Complete genome sequence of Corynebacterium casei LMG S-19264T (=DSM 44701T), isolated from a smear-ripened cheese.</title>
        <authorList>
            <consortium name="US DOE Joint Genome Institute (JGI-PGF)"/>
            <person name="Walter F."/>
            <person name="Albersmeier A."/>
            <person name="Kalinowski J."/>
            <person name="Ruckert C."/>
        </authorList>
    </citation>
    <scope>NUCLEOTIDE SEQUENCE</scope>
    <source>
        <strain evidence="1">VKM Ac-1401</strain>
    </source>
</reference>
<accession>A0A9W6HAS9</accession>
<dbReference type="AlphaFoldDB" id="A0A9W6HAS9"/>
<dbReference type="RefSeq" id="WP_271177740.1">
    <property type="nucleotide sequence ID" value="NZ_BAAAJO010000004.1"/>
</dbReference>
<name>A0A9W6HAS9_9MICO</name>
<keyword evidence="2" id="KW-1185">Reference proteome</keyword>
<reference evidence="1" key="2">
    <citation type="submission" date="2023-01" db="EMBL/GenBank/DDBJ databases">
        <authorList>
            <person name="Sun Q."/>
            <person name="Evtushenko L."/>
        </authorList>
    </citation>
    <scope>NUCLEOTIDE SEQUENCE</scope>
    <source>
        <strain evidence="1">VKM Ac-1401</strain>
    </source>
</reference>
<organism evidence="1 2">
    <name type="scientific">Leifsonia poae</name>
    <dbReference type="NCBI Taxonomy" id="110933"/>
    <lineage>
        <taxon>Bacteria</taxon>
        <taxon>Bacillati</taxon>
        <taxon>Actinomycetota</taxon>
        <taxon>Actinomycetes</taxon>
        <taxon>Micrococcales</taxon>
        <taxon>Microbacteriaceae</taxon>
        <taxon>Leifsonia</taxon>
    </lineage>
</organism>
<sequence length="88" mass="9469">MTRHETFVYTDLGVVVVELSQTEWGVSGVGDRDGGGRDAGGASLIGVIRQTEAGFEVTEVGAPGRRTRFRTFPEALTMLSRRGRPDTA</sequence>
<gene>
    <name evidence="1" type="ORF">GCM10017584_26640</name>
</gene>
<evidence type="ECO:0000313" key="1">
    <source>
        <dbReference type="EMBL" id="GLJ77090.1"/>
    </source>
</evidence>
<proteinExistence type="predicted"/>
<protein>
    <submittedName>
        <fullName evidence="1">Uncharacterized protein</fullName>
    </submittedName>
</protein>
<dbReference type="EMBL" id="BSEN01000013">
    <property type="protein sequence ID" value="GLJ77090.1"/>
    <property type="molecule type" value="Genomic_DNA"/>
</dbReference>
<comment type="caution">
    <text evidence="1">The sequence shown here is derived from an EMBL/GenBank/DDBJ whole genome shotgun (WGS) entry which is preliminary data.</text>
</comment>
<dbReference type="Proteomes" id="UP001142372">
    <property type="component" value="Unassembled WGS sequence"/>
</dbReference>
<evidence type="ECO:0000313" key="2">
    <source>
        <dbReference type="Proteomes" id="UP001142372"/>
    </source>
</evidence>